<dbReference type="InterPro" id="IPR029069">
    <property type="entry name" value="HotDog_dom_sf"/>
</dbReference>
<organism evidence="1 2">
    <name type="scientific">Novosphingobium barchaimii LL02</name>
    <dbReference type="NCBI Taxonomy" id="1114963"/>
    <lineage>
        <taxon>Bacteria</taxon>
        <taxon>Pseudomonadati</taxon>
        <taxon>Pseudomonadota</taxon>
        <taxon>Alphaproteobacteria</taxon>
        <taxon>Sphingomonadales</taxon>
        <taxon>Sphingomonadaceae</taxon>
        <taxon>Novosphingobium</taxon>
    </lineage>
</organism>
<keyword evidence="2" id="KW-1185">Reference proteome</keyword>
<proteinExistence type="predicted"/>
<name>A0A0J7XHD3_9SPHN</name>
<dbReference type="EMBL" id="JACU01000018">
    <property type="protein sequence ID" value="KMS50543.1"/>
    <property type="molecule type" value="Genomic_DNA"/>
</dbReference>
<comment type="caution">
    <text evidence="1">The sequence shown here is derived from an EMBL/GenBank/DDBJ whole genome shotgun (WGS) entry which is preliminary data.</text>
</comment>
<dbReference type="OrthoDB" id="5147746at2"/>
<gene>
    <name evidence="1" type="ORF">V474_06940</name>
</gene>
<dbReference type="AlphaFoldDB" id="A0A0J7XHD3"/>
<dbReference type="SUPFAM" id="SSF54637">
    <property type="entry name" value="Thioesterase/thiol ester dehydrase-isomerase"/>
    <property type="match status" value="1"/>
</dbReference>
<dbReference type="Proteomes" id="UP000052268">
    <property type="component" value="Unassembled WGS sequence"/>
</dbReference>
<dbReference type="PATRIC" id="fig|1114963.3.peg.5041"/>
<protein>
    <submittedName>
        <fullName evidence="1">Dehydratase</fullName>
    </submittedName>
</protein>
<dbReference type="Gene3D" id="3.10.129.10">
    <property type="entry name" value="Hotdog Thioesterase"/>
    <property type="match status" value="1"/>
</dbReference>
<evidence type="ECO:0000313" key="1">
    <source>
        <dbReference type="EMBL" id="KMS50543.1"/>
    </source>
</evidence>
<evidence type="ECO:0000313" key="2">
    <source>
        <dbReference type="Proteomes" id="UP000052268"/>
    </source>
</evidence>
<sequence>MTSSRWELPSVPAEAMALWCETLGDDNAIHVDPAAAEALGFGPRTVNPGPTNLAYLLNMVMEAQPGAQVRCVDAALIGNVLAGDGVRAQGIWQDDGTTCDTELAVEPGHVVLKARIKIENGRDCDDHGEGVFSQRL</sequence>
<dbReference type="RefSeq" id="WP_082700008.1">
    <property type="nucleotide sequence ID" value="NZ_KQ130462.1"/>
</dbReference>
<accession>A0A0J7XHD3</accession>
<reference evidence="1 2" key="1">
    <citation type="journal article" date="2015" name="G3 (Bethesda)">
        <title>Insights into Ongoing Evolution of the Hexachlorocyclohexane Catabolic Pathway from Comparative Genomics of Ten Sphingomonadaceae Strains.</title>
        <authorList>
            <person name="Pearce S.L."/>
            <person name="Oakeshott J.G."/>
            <person name="Pandey G."/>
        </authorList>
    </citation>
    <scope>NUCLEOTIDE SEQUENCE [LARGE SCALE GENOMIC DNA]</scope>
    <source>
        <strain evidence="1 2">LL02</strain>
    </source>
</reference>